<dbReference type="InterPro" id="IPR015816">
    <property type="entry name" value="Vitellinogen_b-sht_N"/>
</dbReference>
<dbReference type="InterPro" id="IPR050733">
    <property type="entry name" value="Vitellogenin/Apolipophorin"/>
</dbReference>
<dbReference type="SUPFAM" id="SSF48431">
    <property type="entry name" value="Lipovitellin-phosvitin complex, superhelical domain"/>
    <property type="match status" value="1"/>
</dbReference>
<reference evidence="11" key="1">
    <citation type="submission" date="2025-08" db="UniProtKB">
        <authorList>
            <consortium name="RefSeq"/>
        </authorList>
    </citation>
    <scope>IDENTIFICATION</scope>
    <source>
        <tissue evidence="11">Blood</tissue>
    </source>
</reference>
<evidence type="ECO:0000256" key="3">
    <source>
        <dbReference type="ARBA" id="ARBA00023157"/>
    </source>
</evidence>
<feature type="disulfide bond" evidence="5">
    <location>
        <begin position="150"/>
        <end position="176"/>
    </location>
</feature>
<gene>
    <name evidence="11" type="primary">LOC129330338</name>
</gene>
<dbReference type="InterPro" id="IPR001747">
    <property type="entry name" value="Vitellogenin_N"/>
</dbReference>
<evidence type="ECO:0000313" key="11">
    <source>
        <dbReference type="RefSeq" id="XP_054836344.1"/>
    </source>
</evidence>
<feature type="chain" id="PRO_5041725728" evidence="8">
    <location>
        <begin position="16"/>
        <end position="1154"/>
    </location>
</feature>
<evidence type="ECO:0000256" key="6">
    <source>
        <dbReference type="SAM" id="Coils"/>
    </source>
</evidence>
<dbReference type="PANTHER" id="PTHR23345">
    <property type="entry name" value="VITELLOGENIN-RELATED"/>
    <property type="match status" value="1"/>
</dbReference>
<dbReference type="PROSITE" id="PS51211">
    <property type="entry name" value="VITELLOGENIN"/>
    <property type="match status" value="1"/>
</dbReference>
<organism evidence="10 11">
    <name type="scientific">Eublepharis macularius</name>
    <name type="common">Leopard gecko</name>
    <name type="synonym">Cyrtodactylus macularius</name>
    <dbReference type="NCBI Taxonomy" id="481883"/>
    <lineage>
        <taxon>Eukaryota</taxon>
        <taxon>Metazoa</taxon>
        <taxon>Chordata</taxon>
        <taxon>Craniata</taxon>
        <taxon>Vertebrata</taxon>
        <taxon>Euteleostomi</taxon>
        <taxon>Lepidosauria</taxon>
        <taxon>Squamata</taxon>
        <taxon>Bifurcata</taxon>
        <taxon>Gekkota</taxon>
        <taxon>Eublepharidae</taxon>
        <taxon>Eublepharinae</taxon>
        <taxon>Eublepharis</taxon>
    </lineage>
</organism>
<dbReference type="Gene3D" id="2.20.80.10">
    <property type="entry name" value="Lipovitellin-phosvitin complex, chain A, domain 4"/>
    <property type="match status" value="1"/>
</dbReference>
<dbReference type="InterPro" id="IPR015819">
    <property type="entry name" value="Lipid_transp_b-sht_shell"/>
</dbReference>
<evidence type="ECO:0000256" key="8">
    <source>
        <dbReference type="SAM" id="SignalP"/>
    </source>
</evidence>
<dbReference type="GO" id="GO:0071391">
    <property type="term" value="P:cellular response to estrogen stimulus"/>
    <property type="evidence" value="ECO:0007669"/>
    <property type="project" value="TreeGrafter"/>
</dbReference>
<sequence>MKGIILALVLTLAEVKCPVGKTLLYKYVGEAHSGLQDEATPRTGLRMHFDLKISALSNGRCRLTLSNAKMEDYLVDSFVHSPKQTQELKHCCNHPIDYDQNVGRGGKLFFQRSTPEVCRNIGRGIVDGMIVTYKEQTMYQAQESGIEGDCDTQYTHLEDMGNNKVTITKIKNLMNCEKKVEQNIGMAYIRSLPSCPLKDKLLAGTQISTYKAKFEDDTILITESEINQLYKVSPDNEVESSGFLKAKKLFTLTGVKTESQQQQQQQKQKQKQQQQQQQQQQQEQHAQDQDEEDIYYKFSDQPQMALHMVETDNIPQQIMAVVQELVRSDPAGSDADSAKKYLKAVELVRRGDLNDLTTVFKRVKDEPRLRLILLHVLAMSGSINSLELLKTAVHDNQLNYFELLLIIPETLHFANPTERAASLAAEIITSPQIRNEHWLSMTNVLAYGALAFRCLSQSPSISNEILKPLHDRLAEAIEREDEQDITLCLKALSNAAHIKSMKLLMRILFAHNKYSDEILVDAVLAVRQVARMDPQKGQEVLIVPYMDSSYPPVVRMMACINLFELNPSLPLITAMANVAANDDNLRFRKFVTSHISECAGLRVPQYAEVSAACKVALKVLKVPSFNTHIRYSGVRIWKISDRQDRFVLLQKMFTMNSPQNPLLSDAMLTTQLLFPGGTTNLFEARVHSDVLKEILKDESQREFDQKISQTEQEVPEAYPESQGQSLSFSMFDKQIAYFVKPMKENLKNMNNQDKYVKQIKKSLENLKKGISVQAYQPAALVELRHRFPSPLGVAWEISGTVMLCAHISANVRLELSIALGTNFQLTQLNEAKLKLLADLNIVVNGYGAISMGLVTNDWQRTLEISGEVHLHVPLKVTITADLKDKNYKIEFPPVCKKTTLVTAKQNAHLVVRNSAEPKVEKRIPLLPDESEADLLDEHFQSVERDSREDNVAQKVASKKKLKKSTVIVEQSEKRVIYKPLPDVDLTLQVIRKARKIALLTETMKWITAEHEFIMEILPGSTCVEAQMVELEVLLGSKIPHKVIKLARREDSRVSEDDDAEAEESFGTLKGQSKTEKKVPSVNKQKLRATVFPTTASSSSSGSASSSSSSSSSASPSSSPSSSSSSSYKKKGRREESSRSSIKGPFPAEGQKQLF</sequence>
<dbReference type="GeneID" id="129330338"/>
<keyword evidence="2" id="KW-0758">Storage protein</keyword>
<dbReference type="Pfam" id="PF09172">
    <property type="entry name" value="Vit_open_b-sht"/>
    <property type="match status" value="1"/>
</dbReference>
<feature type="region of interest" description="Disordered" evidence="7">
    <location>
        <begin position="1047"/>
        <end position="1154"/>
    </location>
</feature>
<dbReference type="GO" id="GO:0045735">
    <property type="term" value="F:nutrient reservoir activity"/>
    <property type="evidence" value="ECO:0007669"/>
    <property type="project" value="UniProtKB-KW"/>
</dbReference>
<evidence type="ECO:0000256" key="4">
    <source>
        <dbReference type="ARBA" id="ARBA00023180"/>
    </source>
</evidence>
<evidence type="ECO:0000256" key="7">
    <source>
        <dbReference type="SAM" id="MobiDB-lite"/>
    </source>
</evidence>
<dbReference type="InterPro" id="IPR011030">
    <property type="entry name" value="Lipovitellin_superhlx_dom"/>
</dbReference>
<dbReference type="SUPFAM" id="SSF56968">
    <property type="entry name" value="Lipovitellin-phosvitin complex, beta-sheet shell regions"/>
    <property type="match status" value="2"/>
</dbReference>
<dbReference type="KEGG" id="emc:129330338"/>
<dbReference type="Proteomes" id="UP001190640">
    <property type="component" value="Chromosome 5"/>
</dbReference>
<keyword evidence="1 8" id="KW-0732">Signal</keyword>
<accession>A0AA97KZ47</accession>
<dbReference type="AlphaFoldDB" id="A0AA97KZ47"/>
<feature type="coiled-coil region" evidence="6">
    <location>
        <begin position="255"/>
        <end position="292"/>
    </location>
</feature>
<evidence type="ECO:0000256" key="5">
    <source>
        <dbReference type="PROSITE-ProRule" id="PRU00557"/>
    </source>
</evidence>
<dbReference type="SMART" id="SM01169">
    <property type="entry name" value="DUF1943"/>
    <property type="match status" value="1"/>
</dbReference>
<evidence type="ECO:0000256" key="2">
    <source>
        <dbReference type="ARBA" id="ARBA00022761"/>
    </source>
</evidence>
<keyword evidence="6" id="KW-0175">Coiled coil</keyword>
<dbReference type="Gene3D" id="2.30.230.10">
    <property type="entry name" value="Lipovitellin, beta-sheet shell regions, chain A"/>
    <property type="match status" value="1"/>
</dbReference>
<keyword evidence="3 5" id="KW-1015">Disulfide bond</keyword>
<evidence type="ECO:0000259" key="9">
    <source>
        <dbReference type="PROSITE" id="PS51211"/>
    </source>
</evidence>
<dbReference type="PANTHER" id="PTHR23345:SF15">
    <property type="entry name" value="VITELLOGENIN 1-RELATED"/>
    <property type="match status" value="1"/>
</dbReference>
<dbReference type="RefSeq" id="XP_054836344.1">
    <property type="nucleotide sequence ID" value="XM_054980369.1"/>
</dbReference>
<dbReference type="Pfam" id="PF01347">
    <property type="entry name" value="Vitellogenin_N"/>
    <property type="match status" value="1"/>
</dbReference>
<dbReference type="SMART" id="SM00638">
    <property type="entry name" value="LPD_N"/>
    <property type="match status" value="1"/>
</dbReference>
<keyword evidence="10" id="KW-1185">Reference proteome</keyword>
<proteinExistence type="predicted"/>
<evidence type="ECO:0000313" key="10">
    <source>
        <dbReference type="Proteomes" id="UP001190640"/>
    </source>
</evidence>
<protein>
    <submittedName>
        <fullName evidence="11">Vitellogenin-2-like</fullName>
    </submittedName>
</protein>
<dbReference type="GO" id="GO:0005319">
    <property type="term" value="F:lipid transporter activity"/>
    <property type="evidence" value="ECO:0007669"/>
    <property type="project" value="InterPro"/>
</dbReference>
<dbReference type="GO" id="GO:0032355">
    <property type="term" value="P:response to estradiol"/>
    <property type="evidence" value="ECO:0007669"/>
    <property type="project" value="TreeGrafter"/>
</dbReference>
<feature type="domain" description="Vitellogenin" evidence="9">
    <location>
        <begin position="16"/>
        <end position="667"/>
    </location>
</feature>
<comment type="caution">
    <text evidence="5">Lacks conserved residue(s) required for the propagation of feature annotation.</text>
</comment>
<dbReference type="Gene3D" id="1.25.10.20">
    <property type="entry name" value="Vitellinogen, superhelical"/>
    <property type="match status" value="1"/>
</dbReference>
<evidence type="ECO:0000256" key="1">
    <source>
        <dbReference type="ARBA" id="ARBA00022729"/>
    </source>
</evidence>
<dbReference type="InterPro" id="IPR015255">
    <property type="entry name" value="Vitellinogen_open_b-sht"/>
</dbReference>
<feature type="signal peptide" evidence="8">
    <location>
        <begin position="1"/>
        <end position="15"/>
    </location>
</feature>
<name>A0AA97KZ47_EUBMA</name>
<feature type="compositionally biased region" description="Low complexity" evidence="7">
    <location>
        <begin position="1096"/>
        <end position="1126"/>
    </location>
</feature>
<keyword evidence="4" id="KW-0325">Glycoprotein</keyword>